<protein>
    <submittedName>
        <fullName evidence="1">Tetratricopeptide repeat protein</fullName>
    </submittedName>
</protein>
<keyword evidence="2" id="KW-1185">Reference proteome</keyword>
<dbReference type="SMART" id="SM00671">
    <property type="entry name" value="SEL1"/>
    <property type="match status" value="7"/>
</dbReference>
<dbReference type="EMBL" id="JBFSSG010000001">
    <property type="protein sequence ID" value="MEZ8719426.1"/>
    <property type="molecule type" value="Genomic_DNA"/>
</dbReference>
<dbReference type="RefSeq" id="WP_269337539.1">
    <property type="nucleotide sequence ID" value="NZ_JBFSSG010000001.1"/>
</dbReference>
<dbReference type="InterPro" id="IPR011990">
    <property type="entry name" value="TPR-like_helical_dom_sf"/>
</dbReference>
<sequence length="442" mass="48564">MKTTKVTIHIVIAGICGCLLGCTEPTKEPDHIGHQLVAPKQPESSLMPDAQGDRELPSETHVIVDINSAQMTYENGVKSLENGDFHIALSLFQKASDVNYLPALIKLAEMHEFGQGTRIDTAKAIEMYSKAAAQGELEAQLLLGQYYDTGLFVELNTLKASEYFKLAANNESLEAIRWLIETTKLHPEIANPFEVFEWKKQLADSGDQTAIYETGLALYKGWGTNKDKNLAIEYLQNSAKYGDNFSNLALANIFLYGDDINRDATAAVSWLEDPSVANNPKASLLHGVAVSDLRKFESTQLAIDNDNAFKLIMAAVEKGEPSSFAYAGLMYLNGVGTEKNPSKALEYFKSGSSAEDPKAIFNLGSMYLEGNGVPKDYDTAFLLINKASNLGEIDAIYYTGWMLEQGYGTEKNIQLAQAKYQLAKQHGNTRSANRIAELKGIN</sequence>
<proteinExistence type="predicted"/>
<dbReference type="Pfam" id="PF08238">
    <property type="entry name" value="Sel1"/>
    <property type="match status" value="8"/>
</dbReference>
<organism evidence="1 2">
    <name type="scientific">Vibrio pomeroyi</name>
    <dbReference type="NCBI Taxonomy" id="198832"/>
    <lineage>
        <taxon>Bacteria</taxon>
        <taxon>Pseudomonadati</taxon>
        <taxon>Pseudomonadota</taxon>
        <taxon>Gammaproteobacteria</taxon>
        <taxon>Vibrionales</taxon>
        <taxon>Vibrionaceae</taxon>
        <taxon>Vibrio</taxon>
    </lineage>
</organism>
<dbReference type="PANTHER" id="PTHR43628:SF1">
    <property type="entry name" value="CHITIN SYNTHASE REGULATORY FACTOR 2-RELATED"/>
    <property type="match status" value="1"/>
</dbReference>
<dbReference type="PROSITE" id="PS51257">
    <property type="entry name" value="PROKAR_LIPOPROTEIN"/>
    <property type="match status" value="1"/>
</dbReference>
<comment type="caution">
    <text evidence="1">The sequence shown here is derived from an EMBL/GenBank/DDBJ whole genome shotgun (WGS) entry which is preliminary data.</text>
</comment>
<dbReference type="InterPro" id="IPR006597">
    <property type="entry name" value="Sel1-like"/>
</dbReference>
<reference evidence="1 2" key="1">
    <citation type="journal article" date="2024" name="ISME J.">
        <title>Tailless and filamentous prophages are predominant in marine Vibrio.</title>
        <authorList>
            <person name="Steensen K."/>
            <person name="Seneca J."/>
            <person name="Bartlau N."/>
            <person name="Yu X.A."/>
            <person name="Hussain F.A."/>
            <person name="Polz M.F."/>
        </authorList>
    </citation>
    <scope>NUCLEOTIDE SEQUENCE [LARGE SCALE GENOMIC DNA]</scope>
    <source>
        <strain evidence="1 2">10N.239.312.F12</strain>
    </source>
</reference>
<dbReference type="InterPro" id="IPR052945">
    <property type="entry name" value="Mitotic_Regulator"/>
</dbReference>
<evidence type="ECO:0000313" key="1">
    <source>
        <dbReference type="EMBL" id="MEZ8719426.1"/>
    </source>
</evidence>
<accession>A0ABV4MQL0</accession>
<dbReference type="Proteomes" id="UP001570071">
    <property type="component" value="Unassembled WGS sequence"/>
</dbReference>
<dbReference type="SUPFAM" id="SSF81901">
    <property type="entry name" value="HCP-like"/>
    <property type="match status" value="2"/>
</dbReference>
<dbReference type="PANTHER" id="PTHR43628">
    <property type="entry name" value="ACTIVATOR OF C KINASE PROTEIN 1-RELATED"/>
    <property type="match status" value="1"/>
</dbReference>
<dbReference type="Gene3D" id="1.25.40.10">
    <property type="entry name" value="Tetratricopeptide repeat domain"/>
    <property type="match status" value="3"/>
</dbReference>
<gene>
    <name evidence="1" type="ORF">AB6D66_00010</name>
</gene>
<evidence type="ECO:0000313" key="2">
    <source>
        <dbReference type="Proteomes" id="UP001570071"/>
    </source>
</evidence>
<name>A0ABV4MQL0_9VIBR</name>